<reference evidence="2 5" key="3">
    <citation type="submission" date="2020-07" db="EMBL/GenBank/DDBJ databases">
        <title>Sequencing the genomes of 1000 actinobacteria strains.</title>
        <authorList>
            <person name="Klenk H.-P."/>
        </authorList>
    </citation>
    <scope>NUCLEOTIDE SEQUENCE [LARGE SCALE GENOMIC DNA]</scope>
    <source>
        <strain evidence="2 5">DSM 45278</strain>
    </source>
</reference>
<evidence type="ECO:0000313" key="5">
    <source>
        <dbReference type="Proteomes" id="UP000584931"/>
    </source>
</evidence>
<dbReference type="Proteomes" id="UP000189004">
    <property type="component" value="Unassembled WGS sequence"/>
</dbReference>
<protein>
    <submittedName>
        <fullName evidence="2">Sugar-specific transcriptional regulator TrmB</fullName>
    </submittedName>
</protein>
<reference evidence="4" key="1">
    <citation type="submission" date="2016-08" db="EMBL/GenBank/DDBJ databases">
        <authorList>
            <person name="Tokovenko B."/>
            <person name="Kalinowski J."/>
        </authorList>
    </citation>
    <scope>NUCLEOTIDE SEQUENCE [LARGE SCALE GENOMIC DNA]</scope>
    <source>
        <strain evidence="4">UTMC102</strain>
    </source>
</reference>
<feature type="coiled-coil region" evidence="1">
    <location>
        <begin position="22"/>
        <end position="105"/>
    </location>
</feature>
<dbReference type="EMBL" id="MCOK01000001">
    <property type="protein sequence ID" value="OOC52900.1"/>
    <property type="molecule type" value="Genomic_DNA"/>
</dbReference>
<dbReference type="Proteomes" id="UP000584931">
    <property type="component" value="Unassembled WGS sequence"/>
</dbReference>
<dbReference type="OrthoDB" id="3430999at2"/>
<dbReference type="AlphaFoldDB" id="A0A1V3BXR4"/>
<gene>
    <name evidence="2" type="ORF">HNR06_003649</name>
    <name evidence="3" type="ORF">NOSIN_02940</name>
</gene>
<keyword evidence="4" id="KW-1185">Reference proteome</keyword>
<organism evidence="3 4">
    <name type="scientific">Nocardiopsis sinuspersici</name>
    <dbReference type="NCBI Taxonomy" id="501010"/>
    <lineage>
        <taxon>Bacteria</taxon>
        <taxon>Bacillati</taxon>
        <taxon>Actinomycetota</taxon>
        <taxon>Actinomycetes</taxon>
        <taxon>Streptosporangiales</taxon>
        <taxon>Nocardiopsidaceae</taxon>
        <taxon>Nocardiopsis</taxon>
    </lineage>
</organism>
<proteinExistence type="predicted"/>
<dbReference type="RefSeq" id="WP_077689250.1">
    <property type="nucleotide sequence ID" value="NZ_JACCHL010000001.1"/>
</dbReference>
<evidence type="ECO:0000256" key="1">
    <source>
        <dbReference type="SAM" id="Coils"/>
    </source>
</evidence>
<dbReference type="EMBL" id="JACCHL010000001">
    <property type="protein sequence ID" value="NYH54060.1"/>
    <property type="molecule type" value="Genomic_DNA"/>
</dbReference>
<evidence type="ECO:0000313" key="2">
    <source>
        <dbReference type="EMBL" id="NYH54060.1"/>
    </source>
</evidence>
<accession>A0A1V3BXR4</accession>
<reference evidence="3" key="2">
    <citation type="submission" date="2016-08" db="EMBL/GenBank/DDBJ databases">
        <authorList>
            <person name="Seilhamer J.J."/>
        </authorList>
    </citation>
    <scope>NUCLEOTIDE SEQUENCE [LARGE SCALE GENOMIC DNA]</scope>
    <source>
        <strain evidence="3">UTMC102</strain>
    </source>
</reference>
<comment type="caution">
    <text evidence="3">The sequence shown here is derived from an EMBL/GenBank/DDBJ whole genome shotgun (WGS) entry which is preliminary data.</text>
</comment>
<sequence>MWFEGISAQSGRRWIARGGNAAEGLTERLVSAEREAGFHERDMSVFERERIDLEHRVNRMEAELEALRRRRLEAYARWWNARDDRDRARHVCRRLRRRIDRTRRRESQG</sequence>
<evidence type="ECO:0000313" key="3">
    <source>
        <dbReference type="EMBL" id="OOC52900.1"/>
    </source>
</evidence>
<accession>A0A7Z0BLD6</accession>
<evidence type="ECO:0000313" key="4">
    <source>
        <dbReference type="Proteomes" id="UP000189004"/>
    </source>
</evidence>
<keyword evidence="1" id="KW-0175">Coiled coil</keyword>
<name>A0A1V3BXR4_9ACTN</name>